<evidence type="ECO:0000256" key="6">
    <source>
        <dbReference type="ARBA" id="ARBA00023316"/>
    </source>
</evidence>
<evidence type="ECO:0000256" key="2">
    <source>
        <dbReference type="ARBA" id="ARBA00022692"/>
    </source>
</evidence>
<protein>
    <recommendedName>
        <fullName evidence="7">Endolytic murein transglycosylase</fullName>
        <ecNumber evidence="7">4.2.2.29</ecNumber>
    </recommendedName>
    <alternativeName>
        <fullName evidence="7">Peptidoglycan lytic transglycosylase</fullName>
    </alternativeName>
    <alternativeName>
        <fullName evidence="7">Peptidoglycan polymerization terminase</fullName>
    </alternativeName>
</protein>
<proteinExistence type="inferred from homology"/>
<dbReference type="GO" id="GO:0008932">
    <property type="term" value="F:lytic endotransglycosylase activity"/>
    <property type="evidence" value="ECO:0007669"/>
    <property type="project" value="UniProtKB-UniRule"/>
</dbReference>
<keyword evidence="3 7" id="KW-1133">Transmembrane helix</keyword>
<evidence type="ECO:0000313" key="9">
    <source>
        <dbReference type="Proteomes" id="UP000422221"/>
    </source>
</evidence>
<dbReference type="PANTHER" id="PTHR30518">
    <property type="entry name" value="ENDOLYTIC MUREIN TRANSGLYCOSYLASE"/>
    <property type="match status" value="1"/>
</dbReference>
<dbReference type="GO" id="GO:0071555">
    <property type="term" value="P:cell wall organization"/>
    <property type="evidence" value="ECO:0007669"/>
    <property type="project" value="UniProtKB-KW"/>
</dbReference>
<dbReference type="Proteomes" id="UP000422221">
    <property type="component" value="Unassembled WGS sequence"/>
</dbReference>
<evidence type="ECO:0000313" key="8">
    <source>
        <dbReference type="EMBL" id="KAA3758612.1"/>
    </source>
</evidence>
<evidence type="ECO:0000256" key="3">
    <source>
        <dbReference type="ARBA" id="ARBA00022989"/>
    </source>
</evidence>
<comment type="caution">
    <text evidence="8">The sequence shown here is derived from an EMBL/GenBank/DDBJ whole genome shotgun (WGS) entry which is preliminary data.</text>
</comment>
<dbReference type="EC" id="4.2.2.29" evidence="7"/>
<dbReference type="PANTHER" id="PTHR30518:SF2">
    <property type="entry name" value="ENDOLYTIC MUREIN TRANSGLYCOSYLASE"/>
    <property type="match status" value="1"/>
</dbReference>
<comment type="catalytic activity">
    <reaction evidence="7">
        <text>a peptidoglycan chain = a peptidoglycan chain with N-acetyl-1,6-anhydromuramyl-[peptide] at the reducing end + a peptidoglycan chain with N-acetylglucosamine at the non-reducing end.</text>
        <dbReference type="EC" id="4.2.2.29"/>
    </reaction>
</comment>
<comment type="similarity">
    <text evidence="7">Belongs to the transglycosylase MltG family.</text>
</comment>
<comment type="subcellular location">
    <subcellularLocation>
        <location evidence="7">Cell membrane</location>
        <topology evidence="7">Single-pass membrane protein</topology>
    </subcellularLocation>
</comment>
<feature type="transmembrane region" description="Helical" evidence="7">
    <location>
        <begin position="12"/>
        <end position="31"/>
    </location>
</feature>
<dbReference type="GO" id="GO:0009252">
    <property type="term" value="P:peptidoglycan biosynthetic process"/>
    <property type="evidence" value="ECO:0007669"/>
    <property type="project" value="UniProtKB-UniRule"/>
</dbReference>
<keyword evidence="4 7" id="KW-0472">Membrane</keyword>
<reference evidence="8 9" key="1">
    <citation type="journal article" date="2019" name="Nat. Med.">
        <title>A library of human gut bacterial isolates paired with longitudinal multiomics data enables mechanistic microbiome research.</title>
        <authorList>
            <person name="Poyet M."/>
            <person name="Groussin M."/>
            <person name="Gibbons S.M."/>
            <person name="Avila-Pacheco J."/>
            <person name="Jiang X."/>
            <person name="Kearney S.M."/>
            <person name="Perrotta A.R."/>
            <person name="Berdy B."/>
            <person name="Zhao S."/>
            <person name="Lieberman T.D."/>
            <person name="Swanson P.K."/>
            <person name="Smith M."/>
            <person name="Roesemann S."/>
            <person name="Alexander J.E."/>
            <person name="Rich S.A."/>
            <person name="Livny J."/>
            <person name="Vlamakis H."/>
            <person name="Clish C."/>
            <person name="Bullock K."/>
            <person name="Deik A."/>
            <person name="Scott J."/>
            <person name="Pierce K.A."/>
            <person name="Xavier R.J."/>
            <person name="Alm E.J."/>
        </authorList>
    </citation>
    <scope>NUCLEOTIDE SEQUENCE [LARGE SCALE GENOMIC DNA]</scope>
    <source>
        <strain evidence="8 9">BIOML-A10</strain>
    </source>
</reference>
<evidence type="ECO:0000256" key="5">
    <source>
        <dbReference type="ARBA" id="ARBA00023239"/>
    </source>
</evidence>
<keyword evidence="2 7" id="KW-0812">Transmembrane</keyword>
<dbReference type="GO" id="GO:0005886">
    <property type="term" value="C:plasma membrane"/>
    <property type="evidence" value="ECO:0007669"/>
    <property type="project" value="UniProtKB-SubCell"/>
</dbReference>
<dbReference type="AlphaFoldDB" id="A0A7J4XDL0"/>
<comment type="function">
    <text evidence="7">Functions as a peptidoglycan terminase that cleaves nascent peptidoglycan strands endolytically to terminate their elongation.</text>
</comment>
<keyword evidence="6 7" id="KW-0961">Cell wall biogenesis/degradation</keyword>
<dbReference type="NCBIfam" id="TIGR00247">
    <property type="entry name" value="endolytic transglycosylase MltG"/>
    <property type="match status" value="1"/>
</dbReference>
<dbReference type="Pfam" id="PF02618">
    <property type="entry name" value="YceG"/>
    <property type="match status" value="1"/>
</dbReference>
<dbReference type="EMBL" id="VWMK01000026">
    <property type="protein sequence ID" value="KAA3758612.1"/>
    <property type="molecule type" value="Genomic_DNA"/>
</dbReference>
<evidence type="ECO:0000256" key="1">
    <source>
        <dbReference type="ARBA" id="ARBA00022475"/>
    </source>
</evidence>
<dbReference type="CDD" id="cd08010">
    <property type="entry name" value="MltG_like"/>
    <property type="match status" value="1"/>
</dbReference>
<organism evidence="8 9">
    <name type="scientific">Bacteroides salyersiae</name>
    <dbReference type="NCBI Taxonomy" id="291644"/>
    <lineage>
        <taxon>Bacteria</taxon>
        <taxon>Pseudomonadati</taxon>
        <taxon>Bacteroidota</taxon>
        <taxon>Bacteroidia</taxon>
        <taxon>Bacteroidales</taxon>
        <taxon>Bacteroidaceae</taxon>
        <taxon>Bacteroides</taxon>
    </lineage>
</organism>
<evidence type="ECO:0000256" key="4">
    <source>
        <dbReference type="ARBA" id="ARBA00023136"/>
    </source>
</evidence>
<dbReference type="InterPro" id="IPR003770">
    <property type="entry name" value="MLTG-like"/>
</dbReference>
<dbReference type="Gene3D" id="3.30.160.60">
    <property type="entry name" value="Classic Zinc Finger"/>
    <property type="match status" value="1"/>
</dbReference>
<sequence length="345" mass="39990">MDKKKKKILISLTAIFFIVCIAGIGTFYYYLLYPQFHPAKTVYVYVDRDDTADSIYNKVKAKGHPGNLTGFRWMAKYRELEKTIHTGRYAIRPGENVYHVYSRISRGYQEPVNLTIGSVRTLDRLAHNVAKQLMIDSIEIATLLFDSTFQQKMGYDKETMACMFIPETYQVYWDMSADSFFERMQKEHKRFWNDERLAKAQAIGMTPEEVCTLASIVEEETNNNGEKPMVAGLYINRLQRGMPLQADPTIKFALQDFGLRRITNENLRVESPYNTYINTGLPPGPIRIPSTKGIDSVLNYAKHNYIYMCAKEDFSGTHNFASNYTDHMANARKYWKALNERKIFK</sequence>
<keyword evidence="1 7" id="KW-1003">Cell membrane</keyword>
<feature type="site" description="Important for catalytic activity" evidence="7">
    <location>
        <position position="220"/>
    </location>
</feature>
<dbReference type="RefSeq" id="WP_055294932.1">
    <property type="nucleotide sequence ID" value="NZ_CAXSTI010000001.1"/>
</dbReference>
<name>A0A7J4XDL0_9BACE</name>
<gene>
    <name evidence="7 8" type="primary">mltG</name>
    <name evidence="8" type="ORF">F3F73_20435</name>
</gene>
<accession>A0A7J4XDL0</accession>
<keyword evidence="5 7" id="KW-0456">Lyase</keyword>
<evidence type="ECO:0000256" key="7">
    <source>
        <dbReference type="HAMAP-Rule" id="MF_02065"/>
    </source>
</evidence>
<dbReference type="GeneID" id="93116727"/>
<dbReference type="HAMAP" id="MF_02065">
    <property type="entry name" value="MltG"/>
    <property type="match status" value="1"/>
</dbReference>